<reference evidence="1" key="1">
    <citation type="journal article" date="2014" name="Front. Microbiol.">
        <title>High frequency of phylogenetically diverse reductive dehalogenase-homologous genes in deep subseafloor sedimentary metagenomes.</title>
        <authorList>
            <person name="Kawai M."/>
            <person name="Futagami T."/>
            <person name="Toyoda A."/>
            <person name="Takaki Y."/>
            <person name="Nishi S."/>
            <person name="Hori S."/>
            <person name="Arai W."/>
            <person name="Tsubouchi T."/>
            <person name="Morono Y."/>
            <person name="Uchiyama I."/>
            <person name="Ito T."/>
            <person name="Fujiyama A."/>
            <person name="Inagaki F."/>
            <person name="Takami H."/>
        </authorList>
    </citation>
    <scope>NUCLEOTIDE SEQUENCE</scope>
    <source>
        <strain evidence="1">Expedition CK06-06</strain>
    </source>
</reference>
<dbReference type="EMBL" id="BARS01025660">
    <property type="protein sequence ID" value="GAG06673.1"/>
    <property type="molecule type" value="Genomic_DNA"/>
</dbReference>
<dbReference type="AlphaFoldDB" id="X0V2C8"/>
<feature type="non-terminal residue" evidence="1">
    <location>
        <position position="43"/>
    </location>
</feature>
<comment type="caution">
    <text evidence="1">The sequence shown here is derived from an EMBL/GenBank/DDBJ whole genome shotgun (WGS) entry which is preliminary data.</text>
</comment>
<name>X0V2C8_9ZZZZ</name>
<accession>X0V2C8</accession>
<evidence type="ECO:0000313" key="1">
    <source>
        <dbReference type="EMBL" id="GAG06673.1"/>
    </source>
</evidence>
<organism evidence="1">
    <name type="scientific">marine sediment metagenome</name>
    <dbReference type="NCBI Taxonomy" id="412755"/>
    <lineage>
        <taxon>unclassified sequences</taxon>
        <taxon>metagenomes</taxon>
        <taxon>ecological metagenomes</taxon>
    </lineage>
</organism>
<gene>
    <name evidence="1" type="ORF">S01H1_40518</name>
</gene>
<proteinExistence type="predicted"/>
<sequence length="43" mass="5206">MKKKKLRDVLKNMKDEDLSNYIRKWKERSAFLADEMEGMERGS</sequence>
<protein>
    <submittedName>
        <fullName evidence="1">Uncharacterized protein</fullName>
    </submittedName>
</protein>